<protein>
    <submittedName>
        <fullName evidence="2">Uncharacterized protein</fullName>
    </submittedName>
</protein>
<accession>A0ABS4D128</accession>
<keyword evidence="1" id="KW-0812">Transmembrane</keyword>
<gene>
    <name evidence="2" type="ORF">JOC74_003812</name>
</gene>
<comment type="caution">
    <text evidence="2">The sequence shown here is derived from an EMBL/GenBank/DDBJ whole genome shotgun (WGS) entry which is preliminary data.</text>
</comment>
<feature type="transmembrane region" description="Helical" evidence="1">
    <location>
        <begin position="6"/>
        <end position="22"/>
    </location>
</feature>
<evidence type="ECO:0000256" key="1">
    <source>
        <dbReference type="SAM" id="Phobius"/>
    </source>
</evidence>
<reference evidence="2 3" key="1">
    <citation type="submission" date="2021-01" db="EMBL/GenBank/DDBJ databases">
        <title>Genomic Encyclopedia of Type Strains, Phase IV (KMG-IV): sequencing the most valuable type-strain genomes for metagenomic binning, comparative biology and taxonomic classification.</title>
        <authorList>
            <person name="Goeker M."/>
        </authorList>
    </citation>
    <scope>NUCLEOTIDE SEQUENCE [LARGE SCALE GENOMIC DNA]</scope>
    <source>
        <strain evidence="2 3">DSM 103394</strain>
    </source>
</reference>
<keyword evidence="1" id="KW-1133">Transmembrane helix</keyword>
<evidence type="ECO:0000313" key="2">
    <source>
        <dbReference type="EMBL" id="MBP1083298.1"/>
    </source>
</evidence>
<dbReference type="EMBL" id="JAFDST010000005">
    <property type="protein sequence ID" value="MBP1083298.1"/>
    <property type="molecule type" value="Genomic_DNA"/>
</dbReference>
<organism evidence="2 3">
    <name type="scientific">Bacillus capparidis</name>
    <dbReference type="NCBI Taxonomy" id="1840411"/>
    <lineage>
        <taxon>Bacteria</taxon>
        <taxon>Bacillati</taxon>
        <taxon>Bacillota</taxon>
        <taxon>Bacilli</taxon>
        <taxon>Bacillales</taxon>
        <taxon>Bacillaceae</taxon>
        <taxon>Bacillus</taxon>
    </lineage>
</organism>
<evidence type="ECO:0000313" key="3">
    <source>
        <dbReference type="Proteomes" id="UP000674416"/>
    </source>
</evidence>
<keyword evidence="1" id="KW-0472">Membrane</keyword>
<sequence length="49" mass="5634">MDLIMMFFFLLIGISSVLNILFKMTGKRDWLISLLLSAVLSIIYVAILR</sequence>
<keyword evidence="3" id="KW-1185">Reference proteome</keyword>
<dbReference type="Proteomes" id="UP000674416">
    <property type="component" value="Unassembled WGS sequence"/>
</dbReference>
<proteinExistence type="predicted"/>
<feature type="transmembrane region" description="Helical" evidence="1">
    <location>
        <begin position="29"/>
        <end position="47"/>
    </location>
</feature>
<name>A0ABS4D128_9BACI</name>